<evidence type="ECO:0000313" key="2">
    <source>
        <dbReference type="EMBL" id="CAD8986597.1"/>
    </source>
</evidence>
<protein>
    <submittedName>
        <fullName evidence="2">Uncharacterized protein</fullName>
    </submittedName>
</protein>
<accession>A0A7S1HNR0</accession>
<feature type="compositionally biased region" description="Basic and acidic residues" evidence="1">
    <location>
        <begin position="60"/>
        <end position="71"/>
    </location>
</feature>
<organism evidence="2">
    <name type="scientific">Hemiselmis andersenii</name>
    <name type="common">Cryptophyte alga</name>
    <dbReference type="NCBI Taxonomy" id="464988"/>
    <lineage>
        <taxon>Eukaryota</taxon>
        <taxon>Cryptophyceae</taxon>
        <taxon>Cryptomonadales</taxon>
        <taxon>Hemiselmidaceae</taxon>
        <taxon>Hemiselmis</taxon>
    </lineage>
</organism>
<feature type="region of interest" description="Disordered" evidence="1">
    <location>
        <begin position="139"/>
        <end position="228"/>
    </location>
</feature>
<sequence length="228" mass="24445">MDREFGRGVSADARDQSDREAFLEKKLKESENRARVAAEGFQASTAAMEEEKQQLISEIKRLQGKLNDKDAQQGGRQSPPADARVREVRLEERQQMLDLDREALEEDKALVEQERRHLLILKGQLDRQQQAIAQRIAAGGVPAVPIGPPNGGKGRDASPGRVSPVGVSPIPRSQLTASPPGKASYSAYLSPPSPKGATVTRMVGSPGSATAPTYGASAVSRQTSQVVG</sequence>
<reference evidence="2" key="1">
    <citation type="submission" date="2021-01" db="EMBL/GenBank/DDBJ databases">
        <authorList>
            <person name="Corre E."/>
            <person name="Pelletier E."/>
            <person name="Niang G."/>
            <person name="Scheremetjew M."/>
            <person name="Finn R."/>
            <person name="Kale V."/>
            <person name="Holt S."/>
            <person name="Cochrane G."/>
            <person name="Meng A."/>
            <person name="Brown T."/>
            <person name="Cohen L."/>
        </authorList>
    </citation>
    <scope>NUCLEOTIDE SEQUENCE</scope>
    <source>
        <strain evidence="2">CCMP644</strain>
    </source>
</reference>
<dbReference type="AlphaFoldDB" id="A0A7S1HNR0"/>
<gene>
    <name evidence="2" type="ORF">HAND00432_LOCUS37610</name>
</gene>
<feature type="compositionally biased region" description="Polar residues" evidence="1">
    <location>
        <begin position="219"/>
        <end position="228"/>
    </location>
</feature>
<feature type="region of interest" description="Disordered" evidence="1">
    <location>
        <begin position="60"/>
        <end position="85"/>
    </location>
</feature>
<evidence type="ECO:0000256" key="1">
    <source>
        <dbReference type="SAM" id="MobiDB-lite"/>
    </source>
</evidence>
<proteinExistence type="predicted"/>
<name>A0A7S1HNR0_HEMAN</name>
<dbReference type="EMBL" id="HBFX01062335">
    <property type="protein sequence ID" value="CAD8986597.1"/>
    <property type="molecule type" value="Transcribed_RNA"/>
</dbReference>